<dbReference type="InterPro" id="IPR003594">
    <property type="entry name" value="HATPase_dom"/>
</dbReference>
<dbReference type="PANTHER" id="PTHR43395">
    <property type="entry name" value="SENSOR HISTIDINE KINASE CHEA"/>
    <property type="match status" value="1"/>
</dbReference>
<dbReference type="GO" id="GO:0000155">
    <property type="term" value="F:phosphorelay sensor kinase activity"/>
    <property type="evidence" value="ECO:0007669"/>
    <property type="project" value="InterPro"/>
</dbReference>
<evidence type="ECO:0000259" key="16">
    <source>
        <dbReference type="PROSITE" id="PS50894"/>
    </source>
</evidence>
<keyword evidence="4" id="KW-0145">Chemotaxis</keyword>
<dbReference type="InterPro" id="IPR002545">
    <property type="entry name" value="CheW-lke_dom"/>
</dbReference>
<dbReference type="InterPro" id="IPR037006">
    <property type="entry name" value="CheA-like_homodim_sf"/>
</dbReference>
<dbReference type="InterPro" id="IPR036061">
    <property type="entry name" value="CheW-like_dom_sf"/>
</dbReference>
<dbReference type="FunFam" id="3.30.565.10:FF:000016">
    <property type="entry name" value="Chemotaxis protein CheA, putative"/>
    <property type="match status" value="1"/>
</dbReference>
<comment type="catalytic activity">
    <reaction evidence="1">
        <text>ATP + protein L-histidine = ADP + protein N-phospho-L-histidine.</text>
        <dbReference type="EC" id="2.7.13.3"/>
    </reaction>
</comment>
<dbReference type="SUPFAM" id="SSF47384">
    <property type="entry name" value="Homodimeric domain of signal transducing histidine kinase"/>
    <property type="match status" value="1"/>
</dbReference>
<feature type="region of interest" description="Disordered" evidence="13">
    <location>
        <begin position="298"/>
        <end position="345"/>
    </location>
</feature>
<evidence type="ECO:0000256" key="13">
    <source>
        <dbReference type="SAM" id="MobiDB-lite"/>
    </source>
</evidence>
<dbReference type="InterPro" id="IPR036641">
    <property type="entry name" value="HPT_dom_sf"/>
</dbReference>
<feature type="domain" description="HPt" evidence="16">
    <location>
        <begin position="1"/>
        <end position="104"/>
    </location>
</feature>
<name>A0A147DAZ0_9HYPH</name>
<dbReference type="InterPro" id="IPR004105">
    <property type="entry name" value="CheA-like_dim"/>
</dbReference>
<dbReference type="InterPro" id="IPR036097">
    <property type="entry name" value="HisK_dim/P_sf"/>
</dbReference>
<dbReference type="PROSITE" id="PS50894">
    <property type="entry name" value="HPT"/>
    <property type="match status" value="1"/>
</dbReference>
<feature type="compositionally biased region" description="Basic and acidic residues" evidence="13">
    <location>
        <begin position="326"/>
        <end position="345"/>
    </location>
</feature>
<dbReference type="GO" id="GO:0005524">
    <property type="term" value="F:ATP binding"/>
    <property type="evidence" value="ECO:0007669"/>
    <property type="project" value="UniProtKB-KW"/>
</dbReference>
<dbReference type="Pfam" id="PF02895">
    <property type="entry name" value="H-kinase_dim"/>
    <property type="match status" value="1"/>
</dbReference>
<evidence type="ECO:0000256" key="6">
    <source>
        <dbReference type="ARBA" id="ARBA00022679"/>
    </source>
</evidence>
<dbReference type="InterPro" id="IPR005467">
    <property type="entry name" value="His_kinase_dom"/>
</dbReference>
<dbReference type="SUPFAM" id="SSF55874">
    <property type="entry name" value="ATPase domain of HSP90 chaperone/DNA topoisomerase II/histidine kinase"/>
    <property type="match status" value="1"/>
</dbReference>
<reference evidence="17 18" key="1">
    <citation type="journal article" date="2016" name="Front. Microbiol.">
        <title>Genomic Resource of Rice Seed Associated Bacteria.</title>
        <authorList>
            <person name="Midha S."/>
            <person name="Bansal K."/>
            <person name="Sharma S."/>
            <person name="Kumar N."/>
            <person name="Patil P.P."/>
            <person name="Chaudhry V."/>
            <person name="Patil P.B."/>
        </authorList>
    </citation>
    <scope>NUCLEOTIDE SEQUENCE [LARGE SCALE GENOMIC DNA]</scope>
    <source>
        <strain evidence="17 18">NS226</strain>
    </source>
</reference>
<dbReference type="EMBL" id="LDPZ01000001">
    <property type="protein sequence ID" value="KTQ98693.1"/>
    <property type="molecule type" value="Genomic_DNA"/>
</dbReference>
<dbReference type="SMART" id="SM00260">
    <property type="entry name" value="CheW"/>
    <property type="match status" value="1"/>
</dbReference>
<dbReference type="Gene3D" id="1.10.287.560">
    <property type="entry name" value="Histidine kinase CheA-like, homodimeric domain"/>
    <property type="match status" value="1"/>
</dbReference>
<dbReference type="GO" id="GO:0006935">
    <property type="term" value="P:chemotaxis"/>
    <property type="evidence" value="ECO:0007669"/>
    <property type="project" value="UniProtKB-KW"/>
</dbReference>
<organism evidence="17 18">
    <name type="scientific">Aureimonas ureilytica</name>
    <dbReference type="NCBI Taxonomy" id="401562"/>
    <lineage>
        <taxon>Bacteria</taxon>
        <taxon>Pseudomonadati</taxon>
        <taxon>Pseudomonadota</taxon>
        <taxon>Alphaproteobacteria</taxon>
        <taxon>Hyphomicrobiales</taxon>
        <taxon>Aurantimonadaceae</taxon>
        <taxon>Aureimonas</taxon>
    </lineage>
</organism>
<dbReference type="Pfam" id="PF01584">
    <property type="entry name" value="CheW"/>
    <property type="match status" value="1"/>
</dbReference>
<evidence type="ECO:0000256" key="4">
    <source>
        <dbReference type="ARBA" id="ARBA00022500"/>
    </source>
</evidence>
<feature type="modified residue" description="Phosphohistidine" evidence="12">
    <location>
        <position position="47"/>
    </location>
</feature>
<dbReference type="Gene3D" id="3.30.565.10">
    <property type="entry name" value="Histidine kinase-like ATPase, C-terminal domain"/>
    <property type="match status" value="1"/>
</dbReference>
<comment type="caution">
    <text evidence="17">The sequence shown here is derived from an EMBL/GenBank/DDBJ whole genome shotgun (WGS) entry which is preliminary data.</text>
</comment>
<keyword evidence="7" id="KW-0547">Nucleotide-binding</keyword>
<dbReference type="Pfam" id="PF02518">
    <property type="entry name" value="HATPase_c"/>
    <property type="match status" value="1"/>
</dbReference>
<evidence type="ECO:0000256" key="7">
    <source>
        <dbReference type="ARBA" id="ARBA00022741"/>
    </source>
</evidence>
<dbReference type="AlphaFoldDB" id="A0A147DAZ0"/>
<evidence type="ECO:0000256" key="1">
    <source>
        <dbReference type="ARBA" id="ARBA00000085"/>
    </source>
</evidence>
<evidence type="ECO:0000256" key="2">
    <source>
        <dbReference type="ARBA" id="ARBA00012438"/>
    </source>
</evidence>
<evidence type="ECO:0000256" key="3">
    <source>
        <dbReference type="ARBA" id="ARBA00021495"/>
    </source>
</evidence>
<evidence type="ECO:0000259" key="14">
    <source>
        <dbReference type="PROSITE" id="PS50109"/>
    </source>
</evidence>
<keyword evidence="8" id="KW-0418">Kinase</keyword>
<evidence type="ECO:0000313" key="18">
    <source>
        <dbReference type="Proteomes" id="UP000078272"/>
    </source>
</evidence>
<dbReference type="Gene3D" id="2.30.30.40">
    <property type="entry name" value="SH3 Domains"/>
    <property type="match status" value="1"/>
</dbReference>
<keyword evidence="9" id="KW-0067">ATP-binding</keyword>
<evidence type="ECO:0000256" key="10">
    <source>
        <dbReference type="ARBA" id="ARBA00023012"/>
    </source>
</evidence>
<dbReference type="eggNOG" id="COG0643">
    <property type="taxonomic scope" value="Bacteria"/>
</dbReference>
<feature type="domain" description="Histidine kinase" evidence="14">
    <location>
        <begin position="389"/>
        <end position="598"/>
    </location>
</feature>
<dbReference type="InterPro" id="IPR051315">
    <property type="entry name" value="Bact_Chemotaxis_CheA"/>
</dbReference>
<dbReference type="SMART" id="SM00073">
    <property type="entry name" value="HPT"/>
    <property type="match status" value="1"/>
</dbReference>
<dbReference type="CDD" id="cd00088">
    <property type="entry name" value="HPT"/>
    <property type="match status" value="1"/>
</dbReference>
<evidence type="ECO:0000256" key="8">
    <source>
        <dbReference type="ARBA" id="ARBA00022777"/>
    </source>
</evidence>
<dbReference type="SMART" id="SM00387">
    <property type="entry name" value="HATPase_c"/>
    <property type="match status" value="1"/>
</dbReference>
<evidence type="ECO:0000313" key="17">
    <source>
        <dbReference type="EMBL" id="KTQ98693.1"/>
    </source>
</evidence>
<dbReference type="PRINTS" id="PR00344">
    <property type="entry name" value="BCTRLSENSOR"/>
</dbReference>
<dbReference type="SUPFAM" id="SSF50341">
    <property type="entry name" value="CheW-like"/>
    <property type="match status" value="1"/>
</dbReference>
<keyword evidence="6" id="KW-0808">Transferase</keyword>
<dbReference type="CDD" id="cd16916">
    <property type="entry name" value="HATPase_CheA-like"/>
    <property type="match status" value="1"/>
</dbReference>
<dbReference type="InterPro" id="IPR008207">
    <property type="entry name" value="Sig_transdc_His_kin_Hpt_dom"/>
</dbReference>
<accession>A0A147DAZ0</accession>
<dbReference type="PATRIC" id="fig|401562.3.peg.74"/>
<evidence type="ECO:0000256" key="11">
    <source>
        <dbReference type="ARBA" id="ARBA00035100"/>
    </source>
</evidence>
<dbReference type="Pfam" id="PF01627">
    <property type="entry name" value="Hpt"/>
    <property type="match status" value="1"/>
</dbReference>
<proteinExistence type="predicted"/>
<dbReference type="InterPro" id="IPR004358">
    <property type="entry name" value="Sig_transdc_His_kin-like_C"/>
</dbReference>
<gene>
    <name evidence="17" type="ORF">NS226_00330</name>
</gene>
<dbReference type="FunFam" id="2.30.30.40:FF:000048">
    <property type="entry name" value="Chemotaxis protein CheA, putative"/>
    <property type="match status" value="1"/>
</dbReference>
<dbReference type="SUPFAM" id="SSF47226">
    <property type="entry name" value="Histidine-containing phosphotransfer domain, HPT domain"/>
    <property type="match status" value="1"/>
</dbReference>
<dbReference type="PROSITE" id="PS50851">
    <property type="entry name" value="CHEW"/>
    <property type="match status" value="1"/>
</dbReference>
<dbReference type="Proteomes" id="UP000078272">
    <property type="component" value="Unassembled WGS sequence"/>
</dbReference>
<feature type="domain" description="CheW-like" evidence="15">
    <location>
        <begin position="600"/>
        <end position="735"/>
    </location>
</feature>
<dbReference type="CDD" id="cd00731">
    <property type="entry name" value="CheA_reg"/>
    <property type="match status" value="1"/>
</dbReference>
<dbReference type="OrthoDB" id="9803176at2"/>
<dbReference type="GO" id="GO:0005737">
    <property type="term" value="C:cytoplasm"/>
    <property type="evidence" value="ECO:0007669"/>
    <property type="project" value="InterPro"/>
</dbReference>
<evidence type="ECO:0000256" key="5">
    <source>
        <dbReference type="ARBA" id="ARBA00022553"/>
    </source>
</evidence>
<dbReference type="STRING" id="401562.NS365_01770"/>
<protein>
    <recommendedName>
        <fullName evidence="3">Chemotaxis protein CheA</fullName>
        <ecNumber evidence="2">2.7.13.3</ecNumber>
    </recommendedName>
</protein>
<dbReference type="EC" id="2.7.13.3" evidence="2"/>
<keyword evidence="10" id="KW-0902">Two-component regulatory system</keyword>
<keyword evidence="5 12" id="KW-0597">Phosphoprotein</keyword>
<evidence type="ECO:0000256" key="12">
    <source>
        <dbReference type="PROSITE-ProRule" id="PRU00110"/>
    </source>
</evidence>
<comment type="function">
    <text evidence="11">Involved in the transmission of sensory signals from the chemoreceptors to the flagellar motors. CheA is autophosphorylated; it can transfer its phosphate group to either CheB or CheY.</text>
</comment>
<dbReference type="PROSITE" id="PS50109">
    <property type="entry name" value="HIS_KIN"/>
    <property type="match status" value="1"/>
</dbReference>
<dbReference type="SMART" id="SM01231">
    <property type="entry name" value="H-kinase_dim"/>
    <property type="match status" value="1"/>
</dbReference>
<dbReference type="InterPro" id="IPR036890">
    <property type="entry name" value="HATPase_C_sf"/>
</dbReference>
<sequence length="748" mass="79991">MSALDEIRVVFFQECDDQLQELEDGLTAMEGGETDDDTVNRVFRAVHSIKGGAGAFDLHKLVKFAHTFETVLDEVRSHRLAADDTVMPVMLRSADHLRDLVAAGRDGGDGDQERSKELIVELETLIGGPKGGHSAAEDGADEDGGLSLADFEFTPVAMDWSAMGFGDAPALDADEGGPAVRISFRPRKDLYAKANEAAVLLREVAALGEAVVRCDTSDVPMLDTIDPEGAYLAFEIELDGENASEAKVREIFEFAEWDCDLEIKARGGAMPDFSAMGDDDAGGLSVADLLARLQSEISTEPAEGETTDQAEGSPLPSLKPAPEASEPAKAEGKEEKDKAGNKGEAEAPAVVIRVELHRVDKLIDLVGELVTTQTMLAQKVEEAGLPTGSEVVSSIEELDRLTRTLQDSVMAVRAQPVKSVFQRMPRLVRETASATGKKVNFITHGENTEVDKTVVERLSDPLTHMIRNAIDHGLEKPEDRVAKGKPAEGTVTLSAAHRSGRIIIEISDNGGGINRPKVRQIAIDKGLIPADAVLSDEETDQLVMLPGFSTATTVSAISGRGVGMDVVKSSIEALGGRLSISSRPGLGSSFTMSLPLTLAVLDGMIVRVEDETLVVPLSAIVFTFRPQPEDLQLVGQGRAVHVRDQIVPLIDVGVALGYRTEPVDPLTSVAILVDCDNNRRVALLVDDIRGQRQVVIKSLEKNYRPVPGISAATISGEGRVALIVDVDAIAGDRTLDNFIFGIDNVAAE</sequence>
<evidence type="ECO:0000256" key="9">
    <source>
        <dbReference type="ARBA" id="ARBA00022840"/>
    </source>
</evidence>
<dbReference type="RefSeq" id="WP_058633293.1">
    <property type="nucleotide sequence ID" value="NZ_LDPZ01000001.1"/>
</dbReference>
<dbReference type="Gene3D" id="1.20.120.160">
    <property type="entry name" value="HPT domain"/>
    <property type="match status" value="1"/>
</dbReference>
<dbReference type="PANTHER" id="PTHR43395:SF10">
    <property type="entry name" value="CHEMOTAXIS PROTEIN CHEA"/>
    <property type="match status" value="1"/>
</dbReference>
<evidence type="ECO:0000259" key="15">
    <source>
        <dbReference type="PROSITE" id="PS50851"/>
    </source>
</evidence>